<dbReference type="InterPro" id="IPR017731">
    <property type="entry name" value="TssM1-like"/>
</dbReference>
<dbReference type="Pfam" id="PF06761">
    <property type="entry name" value="IcmF-related"/>
    <property type="match status" value="1"/>
</dbReference>
<evidence type="ECO:0000259" key="4">
    <source>
        <dbReference type="Pfam" id="PF14331"/>
    </source>
</evidence>
<keyword evidence="1" id="KW-1133">Transmembrane helix</keyword>
<dbReference type="EMBL" id="JAXOJX010000055">
    <property type="protein sequence ID" value="MDZ5459989.1"/>
    <property type="molecule type" value="Genomic_DNA"/>
</dbReference>
<dbReference type="Proteomes" id="UP001293718">
    <property type="component" value="Unassembled WGS sequence"/>
</dbReference>
<dbReference type="Pfam" id="PF06744">
    <property type="entry name" value="IcmF_C"/>
    <property type="match status" value="1"/>
</dbReference>
<proteinExistence type="predicted"/>
<keyword evidence="1" id="KW-0812">Transmembrane</keyword>
<accession>A0ABU5IMA8</accession>
<gene>
    <name evidence="6" type="primary">tssM</name>
    <name evidence="6" type="ORF">SM757_25745</name>
</gene>
<feature type="domain" description="Type VI secretion system component TssM1 helical" evidence="5">
    <location>
        <begin position="995"/>
        <end position="1084"/>
    </location>
</feature>
<evidence type="ECO:0000259" key="2">
    <source>
        <dbReference type="Pfam" id="PF06744"/>
    </source>
</evidence>
<dbReference type="InterPro" id="IPR009612">
    <property type="entry name" value="IcmF-rel"/>
</dbReference>
<name>A0ABU5IMA8_9BURK</name>
<protein>
    <submittedName>
        <fullName evidence="6">Type VI secretion system membrane subunit TssM</fullName>
    </submittedName>
</protein>
<evidence type="ECO:0000259" key="3">
    <source>
        <dbReference type="Pfam" id="PF06761"/>
    </source>
</evidence>
<dbReference type="InterPro" id="IPR053156">
    <property type="entry name" value="T6SS_TssM-like"/>
</dbReference>
<dbReference type="InterPro" id="IPR048677">
    <property type="entry name" value="TssM1_hel"/>
</dbReference>
<feature type="domain" description="Type VI secretion system IcmF C-terminal" evidence="2">
    <location>
        <begin position="1107"/>
        <end position="1209"/>
    </location>
</feature>
<dbReference type="PANTHER" id="PTHR36153:SF1">
    <property type="entry name" value="TYPE VI SECRETION SYSTEM COMPONENT TSSM1"/>
    <property type="match status" value="1"/>
</dbReference>
<sequence length="1263" mass="136760">MKRLLQLLLSARTLALLGLLLLGAFVWFSAWPMLLRLAVAAGLLSLALLYWLVRHTWRRWHGRRAAAGLEQALEGSMASAAGTGADQREVEEGELRSQLREAIRTLKSSRLGRRSGQAALYELPWLMLIGASSTGKSTAVVQSGLTFPFPHGKDNVLHGIGGTRHCDWFFTSEGILLDTAGRYAVEAEHREAWMSFLRLLKRHRPKAPINGILVTASVAQLRDAPAQDVITLARDLRARVQELTDALEVSAPVYVLFTKADLISGFTGFFAGHDAQDREQVWGATLPYERKPAADAVTLFDQHFAELREGLKETALAHMTLHRGQPLPPSVLAFPLEFAALQPALRSFVATLFDENVYQVRPVFRGFYFCSAVQPGDAAAAPADGVAQQFGLSPAAGEATPAQAMQQGYFLKRLFSDVIFADRDLVRQRAHPTQRRLRAVGYALGVLTLSVALGGWTWSYLGNRQLVAGVQADLEKAQRLQEGRADLASRLQALELLQARVDELAAWRAQRPWTVGLGLYQGEALERRLRREVFQGLRRVMLEPVAQALEGYLGEVNLHAAELRPSARGTDAQATAAAATPVPAAAASRYAQASPTDVEEAYNALKTYLMLAERQRMESGHLADQVTRFWRSWLEDNRGTLPREQLMRSAESLISFAMAHLQDPLFPVIANNFGLVDRTRENLRRVVRGMPAIERVYADMKARAATRYAPITVARIVGEQDKALIAGSHVVGGAFTREAWQGHVEAAIRDAAHNELQSSDWVLKTSTHDDLSLQGSPQHIRKTLVDLYKAEYVREWQRFMQGVAVADFAGFEAAVAYMNRLGDPTDSPLRKLLLTLHEQTAWDNPSLADAHAARAREGMAQWLRQSLQQLSPAQVEVKADTAPSEPLPMGAVGREFAALERLLAAREGAAPLLEGYLQSLGRVRSRLNTMKNQGDAGPAARQLMAATFEGGASELAEALRIVDEQLLAGASDGVKAALRPLLVRPLMSSFAALVPAAEAELNRQWTAQVLQPFQLTLAGKYPFDPASRVEAAPVEIARVFGPSGAVARFATEALGPLVTRRGDEVAARQWAQLGLRLRPAFAQGLPGWVAPLDGAASPSAGTAQVSFQLRPTGAPGFVEYTVDIDGQVLHYRNGEASWSSFVWPRPGATPGVRISGIALDGQAVEVFNAPGAYGFERLIDAAQVTKLADGLRELTLGQGPLAVTLHYRAISTPGPMAGGAAPAGGAGLRGLSLPGLVAGEDAAQVALATTAPATTATATGAAR</sequence>
<evidence type="ECO:0000256" key="1">
    <source>
        <dbReference type="SAM" id="Phobius"/>
    </source>
</evidence>
<dbReference type="Pfam" id="PF21070">
    <property type="entry name" value="IcmF_helical"/>
    <property type="match status" value="1"/>
</dbReference>
<feature type="transmembrane region" description="Helical" evidence="1">
    <location>
        <begin position="7"/>
        <end position="28"/>
    </location>
</feature>
<evidence type="ECO:0000313" key="6">
    <source>
        <dbReference type="EMBL" id="MDZ5459989.1"/>
    </source>
</evidence>
<reference evidence="6 7" key="1">
    <citation type="submission" date="2023-11" db="EMBL/GenBank/DDBJ databases">
        <title>Draft genome of Azohydromonas lata strain H1 (DSM1123), a polyhydroxyalkanoate producer.</title>
        <authorList>
            <person name="Traversa D."/>
            <person name="D'Addabbo P."/>
            <person name="Pazzani C."/>
            <person name="Manzari C."/>
            <person name="Chiara M."/>
            <person name="Scrascia M."/>
        </authorList>
    </citation>
    <scope>NUCLEOTIDE SEQUENCE [LARGE SCALE GENOMIC DNA]</scope>
    <source>
        <strain evidence="6 7">H1</strain>
    </source>
</reference>
<dbReference type="InterPro" id="IPR027417">
    <property type="entry name" value="P-loop_NTPase"/>
</dbReference>
<dbReference type="RefSeq" id="WP_322467584.1">
    <property type="nucleotide sequence ID" value="NZ_JAXOJX010000055.1"/>
</dbReference>
<evidence type="ECO:0000259" key="5">
    <source>
        <dbReference type="Pfam" id="PF21070"/>
    </source>
</evidence>
<dbReference type="PANTHER" id="PTHR36153">
    <property type="entry name" value="INNER MEMBRANE PROTEIN-RELATED"/>
    <property type="match status" value="1"/>
</dbReference>
<dbReference type="Pfam" id="PF14331">
    <property type="entry name" value="IcmF-related_N"/>
    <property type="match status" value="1"/>
</dbReference>
<dbReference type="InterPro" id="IPR010623">
    <property type="entry name" value="IcmF_C"/>
</dbReference>
<feature type="domain" description="Type VI secretion system component TssM1 N-terminal" evidence="4">
    <location>
        <begin position="187"/>
        <end position="443"/>
    </location>
</feature>
<comment type="caution">
    <text evidence="6">The sequence shown here is derived from an EMBL/GenBank/DDBJ whole genome shotgun (WGS) entry which is preliminary data.</text>
</comment>
<keyword evidence="7" id="KW-1185">Reference proteome</keyword>
<feature type="transmembrane region" description="Helical" evidence="1">
    <location>
        <begin position="439"/>
        <end position="461"/>
    </location>
</feature>
<dbReference type="SUPFAM" id="SSF52540">
    <property type="entry name" value="P-loop containing nucleoside triphosphate hydrolases"/>
    <property type="match status" value="1"/>
</dbReference>
<feature type="transmembrane region" description="Helical" evidence="1">
    <location>
        <begin position="34"/>
        <end position="53"/>
    </location>
</feature>
<keyword evidence="1" id="KW-0472">Membrane</keyword>
<dbReference type="NCBIfam" id="TIGR03348">
    <property type="entry name" value="VI_IcmF"/>
    <property type="match status" value="1"/>
</dbReference>
<organism evidence="6 7">
    <name type="scientific">Azohydromonas lata</name>
    <dbReference type="NCBI Taxonomy" id="45677"/>
    <lineage>
        <taxon>Bacteria</taxon>
        <taxon>Pseudomonadati</taxon>
        <taxon>Pseudomonadota</taxon>
        <taxon>Betaproteobacteria</taxon>
        <taxon>Burkholderiales</taxon>
        <taxon>Sphaerotilaceae</taxon>
        <taxon>Azohydromonas</taxon>
    </lineage>
</organism>
<dbReference type="InterPro" id="IPR025743">
    <property type="entry name" value="TssM1_N"/>
</dbReference>
<evidence type="ECO:0000313" key="7">
    <source>
        <dbReference type="Proteomes" id="UP001293718"/>
    </source>
</evidence>
<feature type="domain" description="IcmF-related" evidence="3">
    <location>
        <begin position="491"/>
        <end position="840"/>
    </location>
</feature>